<evidence type="ECO:0000313" key="3">
    <source>
        <dbReference type="Proteomes" id="UP000594034"/>
    </source>
</evidence>
<feature type="transmembrane region" description="Helical" evidence="1">
    <location>
        <begin position="91"/>
        <end position="108"/>
    </location>
</feature>
<dbReference type="RefSeq" id="WP_193001354.1">
    <property type="nucleotide sequence ID" value="NZ_CP040449.1"/>
</dbReference>
<dbReference type="KEGG" id="asim:FE240_12500"/>
<accession>A0A5J6X0A4</accession>
<keyword evidence="1" id="KW-0472">Membrane</keyword>
<protein>
    <submittedName>
        <fullName evidence="2">Uncharacterized protein</fullName>
    </submittedName>
</protein>
<name>A0A5J6X0A4_9GAMM</name>
<dbReference type="Proteomes" id="UP000594034">
    <property type="component" value="Chromosome"/>
</dbReference>
<keyword evidence="3" id="KW-1185">Reference proteome</keyword>
<organism evidence="2 3">
    <name type="scientific">Aeromonas simiae</name>
    <dbReference type="NCBI Taxonomy" id="218936"/>
    <lineage>
        <taxon>Bacteria</taxon>
        <taxon>Pseudomonadati</taxon>
        <taxon>Pseudomonadota</taxon>
        <taxon>Gammaproteobacteria</taxon>
        <taxon>Aeromonadales</taxon>
        <taxon>Aeromonadaceae</taxon>
        <taxon>Aeromonas</taxon>
    </lineage>
</organism>
<reference evidence="2 3" key="1">
    <citation type="submission" date="2019-05" db="EMBL/GenBank/DDBJ databases">
        <title>OXA-830, a novel chromosomally encoded expanded-spectrum class D beta-lactamase in Aeromonas simiae.</title>
        <authorList>
            <person name="Zhou W."/>
            <person name="Chen Q."/>
        </authorList>
    </citation>
    <scope>NUCLEOTIDE SEQUENCE [LARGE SCALE GENOMIC DNA]</scope>
    <source>
        <strain evidence="2 3">A6</strain>
    </source>
</reference>
<feature type="transmembrane region" description="Helical" evidence="1">
    <location>
        <begin position="69"/>
        <end position="85"/>
    </location>
</feature>
<proteinExistence type="predicted"/>
<evidence type="ECO:0000313" key="2">
    <source>
        <dbReference type="EMBL" id="QFI55433.1"/>
    </source>
</evidence>
<dbReference type="EMBL" id="CP040449">
    <property type="protein sequence ID" value="QFI55433.1"/>
    <property type="molecule type" value="Genomic_DNA"/>
</dbReference>
<feature type="transmembrane region" description="Helical" evidence="1">
    <location>
        <begin position="29"/>
        <end position="48"/>
    </location>
</feature>
<evidence type="ECO:0000256" key="1">
    <source>
        <dbReference type="SAM" id="Phobius"/>
    </source>
</evidence>
<gene>
    <name evidence="2" type="ORF">FE240_12500</name>
</gene>
<dbReference type="AlphaFoldDB" id="A0A5J6X0A4"/>
<sequence>MLVRPLYESLPPLCLLGGSAALALGNQPLLWLAGFLLLGCGTLIWIMRSNYRRTDLVIYPARRWLKPEWLYELQPFLLLLLALLLSHWPLYGPWLALLPGGWALRCLLLRQRRRHHATGLTRQLRRHRGLTARRSLLRR</sequence>
<keyword evidence="1" id="KW-0812">Transmembrane</keyword>
<keyword evidence="1" id="KW-1133">Transmembrane helix</keyword>